<proteinExistence type="predicted"/>
<dbReference type="AlphaFoldDB" id="A0A2Z6QKR8"/>
<protein>
    <submittedName>
        <fullName evidence="1">Uncharacterized protein</fullName>
    </submittedName>
</protein>
<organism evidence="1 2">
    <name type="scientific">Rhizophagus clarus</name>
    <dbReference type="NCBI Taxonomy" id="94130"/>
    <lineage>
        <taxon>Eukaryota</taxon>
        <taxon>Fungi</taxon>
        <taxon>Fungi incertae sedis</taxon>
        <taxon>Mucoromycota</taxon>
        <taxon>Glomeromycotina</taxon>
        <taxon>Glomeromycetes</taxon>
        <taxon>Glomerales</taxon>
        <taxon>Glomeraceae</taxon>
        <taxon>Rhizophagus</taxon>
    </lineage>
</organism>
<accession>A0A2Z6QKR8</accession>
<evidence type="ECO:0000313" key="2">
    <source>
        <dbReference type="Proteomes" id="UP000247702"/>
    </source>
</evidence>
<dbReference type="EMBL" id="BEXD01000214">
    <property type="protein sequence ID" value="GBB85364.1"/>
    <property type="molecule type" value="Genomic_DNA"/>
</dbReference>
<reference evidence="1 2" key="1">
    <citation type="submission" date="2017-11" db="EMBL/GenBank/DDBJ databases">
        <title>The genome of Rhizophagus clarus HR1 reveals common genetic basis of auxotrophy among arbuscular mycorrhizal fungi.</title>
        <authorList>
            <person name="Kobayashi Y."/>
        </authorList>
    </citation>
    <scope>NUCLEOTIDE SEQUENCE [LARGE SCALE GENOMIC DNA]</scope>
    <source>
        <strain evidence="1 2">HR1</strain>
    </source>
</reference>
<keyword evidence="2" id="KW-1185">Reference proteome</keyword>
<comment type="caution">
    <text evidence="1">The sequence shown here is derived from an EMBL/GenBank/DDBJ whole genome shotgun (WGS) entry which is preliminary data.</text>
</comment>
<sequence length="68" mass="7857">MYNTWVAGLLDLKNVTGFLRQTGFENVTFLNKLDLGMLSAFLDEPDLRILPDSRLEMLQFSLFFLILT</sequence>
<dbReference type="Proteomes" id="UP000247702">
    <property type="component" value="Unassembled WGS sequence"/>
</dbReference>
<name>A0A2Z6QKR8_9GLOM</name>
<evidence type="ECO:0000313" key="1">
    <source>
        <dbReference type="EMBL" id="GBB85364.1"/>
    </source>
</evidence>
<gene>
    <name evidence="1" type="ORF">RclHR1_11900014</name>
</gene>